<dbReference type="GeneID" id="92379372"/>
<dbReference type="AlphaFoldDB" id="A0A1G4IL27"/>
<dbReference type="SUPFAM" id="SSF103506">
    <property type="entry name" value="Mitochondrial carrier"/>
    <property type="match status" value="1"/>
</dbReference>
<keyword evidence="7" id="KW-1185">Reference proteome</keyword>
<dbReference type="RefSeq" id="XP_067083632.1">
    <property type="nucleotide sequence ID" value="XM_067227531.1"/>
</dbReference>
<evidence type="ECO:0008006" key="8">
    <source>
        <dbReference type="Google" id="ProtNLM"/>
    </source>
</evidence>
<keyword evidence="2 5" id="KW-0812">Transmembrane</keyword>
<gene>
    <name evidence="6" type="ORF">TEOVI_000543200</name>
</gene>
<dbReference type="Gene3D" id="1.50.40.10">
    <property type="entry name" value="Mitochondrial carrier domain"/>
    <property type="match status" value="1"/>
</dbReference>
<dbReference type="VEuPathDB" id="TriTrypDB:TEOVI_000543200"/>
<keyword evidence="4 5" id="KW-0472">Membrane</keyword>
<comment type="caution">
    <text evidence="6">The sequence shown here is derived from an EMBL/GenBank/DDBJ whole genome shotgun (WGS) entry which is preliminary data.</text>
</comment>
<organism evidence="6 7">
    <name type="scientific">Trypanosoma equiperdum</name>
    <dbReference type="NCBI Taxonomy" id="5694"/>
    <lineage>
        <taxon>Eukaryota</taxon>
        <taxon>Discoba</taxon>
        <taxon>Euglenozoa</taxon>
        <taxon>Kinetoplastea</taxon>
        <taxon>Metakinetoplastina</taxon>
        <taxon>Trypanosomatida</taxon>
        <taxon>Trypanosomatidae</taxon>
        <taxon>Trypanosoma</taxon>
    </lineage>
</organism>
<evidence type="ECO:0000256" key="4">
    <source>
        <dbReference type="ARBA" id="ARBA00023136"/>
    </source>
</evidence>
<evidence type="ECO:0000313" key="7">
    <source>
        <dbReference type="Proteomes" id="UP000195570"/>
    </source>
</evidence>
<accession>A0A1G4IL27</accession>
<proteinExistence type="predicted"/>
<sequence length="349" mass="39208">MQTSTGTTGYHASFGFRPVGKFCDPAIRVRGYTEPQLSHQQHAAVILSASTITAWLRRPIEKLHAFYFLCDVPGESSRIYASDKRAHFFRTLFGIKWLAGPSNLWTIASYAFQLTAFTKLRDLIPCESNTTCGFTAGCLTGLLYAVLRHPYEVLLATAEAEKGPMKFVGAWDVFMKAVTEKPNVLLGIYRGVSVAACSQVALLGTTWGVYNAVRYDGVYHGTPVLFLYCHGGALLGKILQYPFLSIRQQVRIRNQHTRGRPHTFRSYIVEVRRKHGITKIYDGFFASRPILNSIPAALLLVTYDLCSRHLTEQLHPELRKMHGEVNQPLYSPHAGPYAETLPTYEFKRG</sequence>
<dbReference type="GO" id="GO:0016020">
    <property type="term" value="C:membrane"/>
    <property type="evidence" value="ECO:0007669"/>
    <property type="project" value="UniProtKB-SubCell"/>
</dbReference>
<keyword evidence="3" id="KW-0677">Repeat</keyword>
<feature type="repeat" description="Solcar" evidence="5">
    <location>
        <begin position="128"/>
        <end position="216"/>
    </location>
</feature>
<evidence type="ECO:0000256" key="1">
    <source>
        <dbReference type="ARBA" id="ARBA00004141"/>
    </source>
</evidence>
<evidence type="ECO:0000256" key="2">
    <source>
        <dbReference type="ARBA" id="ARBA00022692"/>
    </source>
</evidence>
<dbReference type="InterPro" id="IPR018108">
    <property type="entry name" value="MCP_transmembrane"/>
</dbReference>
<evidence type="ECO:0000256" key="3">
    <source>
        <dbReference type="ARBA" id="ARBA00022737"/>
    </source>
</evidence>
<dbReference type="InterPro" id="IPR023395">
    <property type="entry name" value="MCP_dom_sf"/>
</dbReference>
<evidence type="ECO:0000256" key="5">
    <source>
        <dbReference type="PROSITE-ProRule" id="PRU00282"/>
    </source>
</evidence>
<reference evidence="6" key="1">
    <citation type="submission" date="2016-09" db="EMBL/GenBank/DDBJ databases">
        <authorList>
            <person name="Hebert L."/>
            <person name="Moumen B."/>
        </authorList>
    </citation>
    <scope>NUCLEOTIDE SEQUENCE [LARGE SCALE GENOMIC DNA]</scope>
    <source>
        <strain evidence="6">OVI</strain>
    </source>
</reference>
<dbReference type="Proteomes" id="UP000195570">
    <property type="component" value="Unassembled WGS sequence"/>
</dbReference>
<dbReference type="EMBL" id="CZPT02002020">
    <property type="protein sequence ID" value="SCU73238.1"/>
    <property type="molecule type" value="Genomic_DNA"/>
</dbReference>
<comment type="subcellular location">
    <subcellularLocation>
        <location evidence="1">Membrane</location>
        <topology evidence="1">Multi-pass membrane protein</topology>
    </subcellularLocation>
</comment>
<dbReference type="PANTHER" id="PTHR24089">
    <property type="entry name" value="SOLUTE CARRIER FAMILY 25"/>
    <property type="match status" value="1"/>
</dbReference>
<evidence type="ECO:0000313" key="6">
    <source>
        <dbReference type="EMBL" id="SCU73238.1"/>
    </source>
</evidence>
<protein>
    <recommendedName>
        <fullName evidence="8">Mitochondrial carrier protein</fullName>
    </recommendedName>
</protein>
<name>A0A1G4IL27_TRYEQ</name>
<dbReference type="PROSITE" id="PS50920">
    <property type="entry name" value="SOLCAR"/>
    <property type="match status" value="1"/>
</dbReference>